<dbReference type="Proteomes" id="UP000007254">
    <property type="component" value="Chromosome"/>
</dbReference>
<protein>
    <recommendedName>
        <fullName evidence="4">Cobalt transport protein</fullName>
    </recommendedName>
</protein>
<feature type="transmembrane region" description="Helical" evidence="1">
    <location>
        <begin position="57"/>
        <end position="74"/>
    </location>
</feature>
<dbReference type="EMBL" id="CP002903">
    <property type="protein sequence ID" value="AEJ60940.1"/>
    <property type="molecule type" value="Genomic_DNA"/>
</dbReference>
<reference evidence="2 3" key="1">
    <citation type="submission" date="2011-06" db="EMBL/GenBank/DDBJ databases">
        <title>The complete genome of Spirochaeta thermophila DSM 6578.</title>
        <authorList>
            <consortium name="US DOE Joint Genome Institute (JGI-PGF)"/>
            <person name="Lucas S."/>
            <person name="Lapidus A."/>
            <person name="Bruce D."/>
            <person name="Goodwin L."/>
            <person name="Pitluck S."/>
            <person name="Peters L."/>
            <person name="Kyrpides N."/>
            <person name="Mavromatis K."/>
            <person name="Ivanova N."/>
            <person name="Mikailova N."/>
            <person name="Pagani I."/>
            <person name="Chertkov O."/>
            <person name="Detter J.C."/>
            <person name="Tapia R."/>
            <person name="Han C."/>
            <person name="Land M."/>
            <person name="Hauser L."/>
            <person name="Markowitz V."/>
            <person name="Cheng J.-F."/>
            <person name="Hugenholtz P."/>
            <person name="Woyke T."/>
            <person name="Wu D."/>
            <person name="Spring S."/>
            <person name="Merkhoffer B."/>
            <person name="Schneider S."/>
            <person name="Klenk H.-P."/>
            <person name="Eisen J.A."/>
        </authorList>
    </citation>
    <scope>NUCLEOTIDE SEQUENCE [LARGE SCALE GENOMIC DNA]</scope>
    <source>
        <strain evidence="3">ATCC 700085 / DSM 6578 / Z-1203</strain>
    </source>
</reference>
<sequence length="203" mass="22502">MNKLQTILLHETHPIEALFTGILVFLLFLAQPSLPLRAVHTGILAFMAVLSGKRLKTGYFILFVGGITFFQLLIPRGKVLLELGPFPVTEEALLVGLEKGLTLCGLIFLSLFSVRKDLPLPGRLGTYFSRVFGYYAALMSTRDRISLRHPLESIDRILLHTASSLPPSPDAPTRSTLRGRMLLAILILFHTALTSLGWIIPEI</sequence>
<dbReference type="HOGENOM" id="CLU_1348233_0_0_12"/>
<dbReference type="RefSeq" id="WP_014624319.1">
    <property type="nucleotide sequence ID" value="NC_017583.1"/>
</dbReference>
<dbReference type="OrthoDB" id="370529at2"/>
<name>G0GAA4_WINT7</name>
<evidence type="ECO:0000256" key="1">
    <source>
        <dbReference type="SAM" id="Phobius"/>
    </source>
</evidence>
<feature type="transmembrane region" description="Helical" evidence="1">
    <location>
        <begin position="181"/>
        <end position="200"/>
    </location>
</feature>
<dbReference type="AlphaFoldDB" id="G0GAA4"/>
<keyword evidence="3" id="KW-1185">Reference proteome</keyword>
<feature type="transmembrane region" description="Helical" evidence="1">
    <location>
        <begin position="17"/>
        <end position="36"/>
    </location>
</feature>
<gene>
    <name evidence="2" type="ordered locus">Spith_0661</name>
</gene>
<proteinExistence type="predicted"/>
<organism evidence="2 3">
    <name type="scientific">Winmispira thermophila (strain ATCC 700085 / DSM 6578 / Z-1203)</name>
    <name type="common">Spirochaeta thermophila</name>
    <dbReference type="NCBI Taxonomy" id="869211"/>
    <lineage>
        <taxon>Bacteria</taxon>
        <taxon>Pseudomonadati</taxon>
        <taxon>Spirochaetota</taxon>
        <taxon>Spirochaetia</taxon>
        <taxon>Winmispirales</taxon>
        <taxon>Winmispiraceae</taxon>
        <taxon>Winmispira</taxon>
    </lineage>
</organism>
<dbReference type="KEGG" id="stq:Spith_0661"/>
<evidence type="ECO:0000313" key="3">
    <source>
        <dbReference type="Proteomes" id="UP000007254"/>
    </source>
</evidence>
<dbReference type="STRING" id="869211.Spith_0661"/>
<keyword evidence="1" id="KW-1133">Transmembrane helix</keyword>
<accession>G0GAA4</accession>
<keyword evidence="1" id="KW-0472">Membrane</keyword>
<evidence type="ECO:0008006" key="4">
    <source>
        <dbReference type="Google" id="ProtNLM"/>
    </source>
</evidence>
<evidence type="ECO:0000313" key="2">
    <source>
        <dbReference type="EMBL" id="AEJ60940.1"/>
    </source>
</evidence>
<keyword evidence="1" id="KW-0812">Transmembrane</keyword>
<feature type="transmembrane region" description="Helical" evidence="1">
    <location>
        <begin position="94"/>
        <end position="114"/>
    </location>
</feature>